<keyword evidence="3" id="KW-0479">Metal-binding</keyword>
<keyword evidence="1" id="KW-0808">Transferase</keyword>
<organism evidence="12 13">
    <name type="scientific">Massilia soli</name>
    <dbReference type="NCBI Taxonomy" id="2792854"/>
    <lineage>
        <taxon>Bacteria</taxon>
        <taxon>Pseudomonadati</taxon>
        <taxon>Pseudomonadota</taxon>
        <taxon>Betaproteobacteria</taxon>
        <taxon>Burkholderiales</taxon>
        <taxon>Oxalobacteraceae</taxon>
        <taxon>Telluria group</taxon>
        <taxon>Massilia</taxon>
    </lineage>
</organism>
<evidence type="ECO:0000256" key="4">
    <source>
        <dbReference type="ARBA" id="ARBA00022741"/>
    </source>
</evidence>
<evidence type="ECO:0000256" key="7">
    <source>
        <dbReference type="ARBA" id="ARBA00023080"/>
    </source>
</evidence>
<keyword evidence="7" id="KW-0546">Nucleotide metabolism</keyword>
<keyword evidence="4" id="KW-0547">Nucleotide-binding</keyword>
<sequence length="351" mass="40050">MSVERAISAVLVGAFIWAFSRQRPRISAELQGLFERFHDAIKLDENDERRKLREKREVILSTLKRKLATQSLSFEAFDQGSYAMRTGVVPKDGNYDIDVGLIFDCPCERFPDPVTLKCLVRDALVANNRTVKIRRACVTVEYIRKGVPDYHVDLALYLRQADGRLRLARGREFSEPQHREWEWSAPRELTQYVLAKFAGEDQAQFRRCIRYLKRWRDENFCTGAPFSIALTLAAACWFEPKRTGDGVYVDVEALHFLVNKMRSNFGNDWNFSRLAVRLPGIAKSDLMKRLTDPQMLALKEQLKSLELTLEKCFGDVEISDSAASLAPLFGSDFPSLRDAPPSTAGGKAFRI</sequence>
<feature type="domain" description="Cyclic GMP-AMP synthase DncV-like nucleotidyltransferase" evidence="11">
    <location>
        <begin position="77"/>
        <end position="157"/>
    </location>
</feature>
<evidence type="ECO:0000313" key="13">
    <source>
        <dbReference type="Proteomes" id="UP000809349"/>
    </source>
</evidence>
<evidence type="ECO:0000256" key="9">
    <source>
        <dbReference type="ARBA" id="ARBA00044145"/>
    </source>
</evidence>
<evidence type="ECO:0000313" key="12">
    <source>
        <dbReference type="EMBL" id="MBZ2206507.1"/>
    </source>
</evidence>
<dbReference type="InterPro" id="IPR048445">
    <property type="entry name" value="DncV-like_NTFase"/>
</dbReference>
<dbReference type="Proteomes" id="UP000809349">
    <property type="component" value="Unassembled WGS sequence"/>
</dbReference>
<evidence type="ECO:0000256" key="8">
    <source>
        <dbReference type="ARBA" id="ARBA00023118"/>
    </source>
</evidence>
<evidence type="ECO:0000256" key="10">
    <source>
        <dbReference type="ARBA" id="ARBA00048304"/>
    </source>
</evidence>
<proteinExistence type="predicted"/>
<dbReference type="Pfam" id="PF21654">
    <property type="entry name" value="DncV-like_NTFase"/>
    <property type="match status" value="1"/>
</dbReference>
<dbReference type="EMBL" id="JAFBIL020000002">
    <property type="protein sequence ID" value="MBZ2206507.1"/>
    <property type="molecule type" value="Genomic_DNA"/>
</dbReference>
<comment type="catalytic activity">
    <reaction evidence="10">
        <text>GTP + ATP = 3',3'-cGAMP + 2 diphosphate</text>
        <dbReference type="Rhea" id="RHEA:35647"/>
        <dbReference type="ChEBI" id="CHEBI:30616"/>
        <dbReference type="ChEBI" id="CHEBI:33019"/>
        <dbReference type="ChEBI" id="CHEBI:37565"/>
        <dbReference type="ChEBI" id="CHEBI:71501"/>
    </reaction>
    <physiologicalReaction direction="left-to-right" evidence="10">
        <dbReference type="Rhea" id="RHEA:35648"/>
    </physiologicalReaction>
</comment>
<keyword evidence="5" id="KW-0067">ATP-binding</keyword>
<evidence type="ECO:0000256" key="5">
    <source>
        <dbReference type="ARBA" id="ARBA00022840"/>
    </source>
</evidence>
<reference evidence="12 13" key="2">
    <citation type="submission" date="2021-08" db="EMBL/GenBank/DDBJ databases">
        <title>Massilia sp. R798.</title>
        <authorList>
            <person name="Baek J.H."/>
            <person name="Jung H.S."/>
            <person name="Kim K.R."/>
            <person name="Jeon C.O."/>
        </authorList>
    </citation>
    <scope>NUCLEOTIDE SEQUENCE [LARGE SCALE GENOMIC DNA]</scope>
    <source>
        <strain evidence="12 13">R798</strain>
    </source>
</reference>
<name>A0ABS7SLE3_9BURK</name>
<keyword evidence="6" id="KW-0460">Magnesium</keyword>
<accession>A0ABS7SLE3</accession>
<dbReference type="RefSeq" id="WP_223466326.1">
    <property type="nucleotide sequence ID" value="NZ_JAFBIL020000002.1"/>
</dbReference>
<keyword evidence="13" id="KW-1185">Reference proteome</keyword>
<keyword evidence="8" id="KW-0051">Antiviral defense</keyword>
<evidence type="ECO:0000256" key="6">
    <source>
        <dbReference type="ARBA" id="ARBA00022842"/>
    </source>
</evidence>
<gene>
    <name evidence="12" type="ORF">I4X03_004445</name>
</gene>
<protein>
    <recommendedName>
        <fullName evidence="9">Cyclic GMP-AMP synthase</fullName>
    </recommendedName>
</protein>
<comment type="caution">
    <text evidence="12">The sequence shown here is derived from an EMBL/GenBank/DDBJ whole genome shotgun (WGS) entry which is preliminary data.</text>
</comment>
<reference evidence="12 13" key="1">
    <citation type="submission" date="2021-01" db="EMBL/GenBank/DDBJ databases">
        <authorList>
            <person name="Ruan W."/>
            <person name="Khan S.A."/>
            <person name="Jeon C.O."/>
        </authorList>
    </citation>
    <scope>NUCLEOTIDE SEQUENCE [LARGE SCALE GENOMIC DNA]</scope>
    <source>
        <strain evidence="12 13">R798</strain>
    </source>
</reference>
<evidence type="ECO:0000256" key="1">
    <source>
        <dbReference type="ARBA" id="ARBA00022679"/>
    </source>
</evidence>
<evidence type="ECO:0000259" key="11">
    <source>
        <dbReference type="Pfam" id="PF21654"/>
    </source>
</evidence>
<keyword evidence="2" id="KW-0548">Nucleotidyltransferase</keyword>
<evidence type="ECO:0000256" key="2">
    <source>
        <dbReference type="ARBA" id="ARBA00022695"/>
    </source>
</evidence>
<evidence type="ECO:0000256" key="3">
    <source>
        <dbReference type="ARBA" id="ARBA00022723"/>
    </source>
</evidence>